<evidence type="ECO:0000259" key="10">
    <source>
        <dbReference type="PROSITE" id="PS50026"/>
    </source>
</evidence>
<evidence type="ECO:0000256" key="6">
    <source>
        <dbReference type="PROSITE-ProRule" id="PRU00377"/>
    </source>
</evidence>
<feature type="domain" description="EGF-like" evidence="10">
    <location>
        <begin position="328"/>
        <end position="366"/>
    </location>
</feature>
<dbReference type="GO" id="GO:0007154">
    <property type="term" value="P:cell communication"/>
    <property type="evidence" value="ECO:0007669"/>
    <property type="project" value="InterPro"/>
</dbReference>
<dbReference type="WBParaSite" id="TREG1_66920.1">
    <property type="protein sequence ID" value="TREG1_66920.1"/>
    <property type="gene ID" value="TREG1_66920"/>
</dbReference>
<keyword evidence="7 8" id="KW-0812">Transmembrane</keyword>
<evidence type="ECO:0000256" key="4">
    <source>
        <dbReference type="ARBA" id="ARBA00023157"/>
    </source>
</evidence>
<proteinExistence type="predicted"/>
<dbReference type="Gene3D" id="2.10.25.10">
    <property type="entry name" value="Laminin"/>
    <property type="match status" value="2"/>
</dbReference>
<dbReference type="PANTHER" id="PTHR24033">
    <property type="entry name" value="EGF-LIKE DOMAIN-CONTAINING PROTEIN"/>
    <property type="match status" value="1"/>
</dbReference>
<feature type="disulfide bond" evidence="5">
    <location>
        <begin position="337"/>
        <end position="354"/>
    </location>
</feature>
<feature type="disulfide bond" evidence="5">
    <location>
        <begin position="356"/>
        <end position="365"/>
    </location>
</feature>
<dbReference type="Proteomes" id="UP000050795">
    <property type="component" value="Unassembled WGS sequence"/>
</dbReference>
<keyword evidence="12" id="KW-1185">Reference proteome</keyword>
<accession>A0AA85K1D2</accession>
<dbReference type="GO" id="GO:0016020">
    <property type="term" value="C:membrane"/>
    <property type="evidence" value="ECO:0007669"/>
    <property type="project" value="UniProtKB-SubCell"/>
</dbReference>
<protein>
    <recommendedName>
        <fullName evidence="7">Delta-like protein</fullName>
    </recommendedName>
</protein>
<comment type="caution">
    <text evidence="5">Lacks conserved residue(s) required for the propagation of feature annotation.</text>
</comment>
<keyword evidence="2 5" id="KW-0245">EGF-like domain</keyword>
<feature type="disulfide bond" evidence="6">
    <location>
        <begin position="167"/>
        <end position="176"/>
    </location>
</feature>
<dbReference type="InterPro" id="IPR051830">
    <property type="entry name" value="NOTCH_homolog"/>
</dbReference>
<sequence>MLWINFCSSLIVVNFYLTSCVSFENQISQPGGLFEIDIRYRNNEALLESGEFCDSAIQRCDVYIKLELYALSGQSSRLLFRKKSDTVMNTGEVKAFFQEQVNEKLPVAYRLEIRVYDYDWHNEPDLITHAEGIFQPSPVVTTLHQMYWNHTNPSESFRLSATIKMRCNPNYYGIGCDVFCKPNSWVYKCDINGTKLCVDGRYGDDCEFFDYCKFYPCPKYARCKNLPKEYYRRCMCKNFEGDGCFTYYSCDRSPCKNGGQCALLKDIVEFDNNERQQKSVLGDSTRVDDYSDNEDDETVCICPDNWKGQFCTEPVVDCTTDSREYRNTLKQRTTQSCLNGGVCIIHPGNSSARCSCPPEWEGYFCEASKEWSIGKKFGVAFGVIFIIFFILSVAFLTWLCCLSRPPKVPKRQRQPYPAITYTPDYPYIHTKGLRTNTDIQSKVFMRPNEVLQNGMAHHESTDLNTFGKPTSSTANPLKMQNDYEIPFEIEGINHDKMIDRVEFDNSRYKPNETLAESNSMYSDENIYVNYNDLMLQRQRDNLSCDSKSYFN</sequence>
<feature type="chain" id="PRO_5041662099" description="Delta-like protein" evidence="9">
    <location>
        <begin position="23"/>
        <end position="551"/>
    </location>
</feature>
<dbReference type="PROSITE" id="PS51051">
    <property type="entry name" value="DSL"/>
    <property type="match status" value="1"/>
</dbReference>
<keyword evidence="7 8" id="KW-0472">Membrane</keyword>
<feature type="disulfide bond" evidence="6">
    <location>
        <begin position="197"/>
        <end position="206"/>
    </location>
</feature>
<evidence type="ECO:0000313" key="13">
    <source>
        <dbReference type="WBParaSite" id="TREG1_66920.1"/>
    </source>
</evidence>
<feature type="domain" description="DSL" evidence="11">
    <location>
        <begin position="165"/>
        <end position="206"/>
    </location>
</feature>
<keyword evidence="4 5" id="KW-1015">Disulfide bond</keyword>
<dbReference type="SMART" id="SM00181">
    <property type="entry name" value="EGF"/>
    <property type="match status" value="2"/>
</dbReference>
<keyword evidence="1 7" id="KW-0217">Developmental protein</keyword>
<dbReference type="PANTHER" id="PTHR24033:SF151">
    <property type="entry name" value="NOTCH 2"/>
    <property type="match status" value="1"/>
</dbReference>
<dbReference type="SUPFAM" id="SSF57196">
    <property type="entry name" value="EGF/Laminin"/>
    <property type="match status" value="1"/>
</dbReference>
<keyword evidence="7 9" id="KW-0732">Signal</keyword>
<evidence type="ECO:0000259" key="11">
    <source>
        <dbReference type="PROSITE" id="PS51051"/>
    </source>
</evidence>
<name>A0AA85K1D2_TRIRE</name>
<reference evidence="12" key="1">
    <citation type="submission" date="2022-06" db="EMBL/GenBank/DDBJ databases">
        <authorList>
            <person name="Berger JAMES D."/>
            <person name="Berger JAMES D."/>
        </authorList>
    </citation>
    <scope>NUCLEOTIDE SEQUENCE [LARGE SCALE GENOMIC DNA]</scope>
</reference>
<dbReference type="CDD" id="cd00054">
    <property type="entry name" value="EGF_CA"/>
    <property type="match status" value="1"/>
</dbReference>
<dbReference type="SMART" id="SM00051">
    <property type="entry name" value="DSL"/>
    <property type="match status" value="1"/>
</dbReference>
<keyword evidence="3 7" id="KW-0677">Repeat</keyword>
<dbReference type="Pfam" id="PF01414">
    <property type="entry name" value="DSL"/>
    <property type="match status" value="1"/>
</dbReference>
<dbReference type="AlphaFoldDB" id="A0AA85K1D2"/>
<dbReference type="Gene3D" id="2.10.25.140">
    <property type="match status" value="1"/>
</dbReference>
<evidence type="ECO:0000313" key="12">
    <source>
        <dbReference type="Proteomes" id="UP000050795"/>
    </source>
</evidence>
<evidence type="ECO:0000256" key="5">
    <source>
        <dbReference type="PROSITE-ProRule" id="PRU00076"/>
    </source>
</evidence>
<evidence type="ECO:0000256" key="1">
    <source>
        <dbReference type="ARBA" id="ARBA00022473"/>
    </source>
</evidence>
<dbReference type="InterPro" id="IPR001774">
    <property type="entry name" value="DSL"/>
</dbReference>
<evidence type="ECO:0000256" key="3">
    <source>
        <dbReference type="ARBA" id="ARBA00022737"/>
    </source>
</evidence>
<dbReference type="InterPro" id="IPR000742">
    <property type="entry name" value="EGF"/>
</dbReference>
<evidence type="ECO:0000256" key="7">
    <source>
        <dbReference type="RuleBase" id="RU280815"/>
    </source>
</evidence>
<evidence type="ECO:0000256" key="9">
    <source>
        <dbReference type="SAM" id="SignalP"/>
    </source>
</evidence>
<organism evidence="12 13">
    <name type="scientific">Trichobilharzia regenti</name>
    <name type="common">Nasal bird schistosome</name>
    <dbReference type="NCBI Taxonomy" id="157069"/>
    <lineage>
        <taxon>Eukaryota</taxon>
        <taxon>Metazoa</taxon>
        <taxon>Spiralia</taxon>
        <taxon>Lophotrochozoa</taxon>
        <taxon>Platyhelminthes</taxon>
        <taxon>Trematoda</taxon>
        <taxon>Digenea</taxon>
        <taxon>Strigeidida</taxon>
        <taxon>Schistosomatoidea</taxon>
        <taxon>Schistosomatidae</taxon>
        <taxon>Trichobilharzia</taxon>
    </lineage>
</organism>
<evidence type="ECO:0000256" key="2">
    <source>
        <dbReference type="ARBA" id="ARBA00022536"/>
    </source>
</evidence>
<keyword evidence="7 8" id="KW-1133">Transmembrane helix</keyword>
<feature type="transmembrane region" description="Helical" evidence="8">
    <location>
        <begin position="377"/>
        <end position="402"/>
    </location>
</feature>
<comment type="function">
    <text evidence="7">Putative Notch ligand involved in the mediation of Notch signaling.</text>
</comment>
<feature type="signal peptide" evidence="9">
    <location>
        <begin position="1"/>
        <end position="22"/>
    </location>
</feature>
<dbReference type="PROSITE" id="PS00022">
    <property type="entry name" value="EGF_1"/>
    <property type="match status" value="1"/>
</dbReference>
<evidence type="ECO:0000256" key="8">
    <source>
        <dbReference type="SAM" id="Phobius"/>
    </source>
</evidence>
<dbReference type="PROSITE" id="PS50026">
    <property type="entry name" value="EGF_3"/>
    <property type="match status" value="1"/>
</dbReference>
<comment type="subcellular location">
    <subcellularLocation>
        <location evidence="7">Membrane</location>
        <topology evidence="7">Single-pass type I membrane protein</topology>
    </subcellularLocation>
</comment>
<reference evidence="13" key="2">
    <citation type="submission" date="2023-11" db="UniProtKB">
        <authorList>
            <consortium name="WormBaseParasite"/>
        </authorList>
    </citation>
    <scope>IDENTIFICATION</scope>
</reference>